<evidence type="ECO:0000256" key="3">
    <source>
        <dbReference type="SAM" id="MobiDB-lite"/>
    </source>
</evidence>
<protein>
    <recommendedName>
        <fullName evidence="4">CCHC-type domain-containing protein</fullName>
    </recommendedName>
</protein>
<dbReference type="PROSITE" id="PS50158">
    <property type="entry name" value="ZF_CCHC"/>
    <property type="match status" value="1"/>
</dbReference>
<evidence type="ECO:0000313" key="6">
    <source>
        <dbReference type="Proteomes" id="UP001419268"/>
    </source>
</evidence>
<evidence type="ECO:0000256" key="2">
    <source>
        <dbReference type="SAM" id="Coils"/>
    </source>
</evidence>
<name>A0AAP0IBI7_9MAGN</name>
<reference evidence="5 6" key="1">
    <citation type="submission" date="2024-01" db="EMBL/GenBank/DDBJ databases">
        <title>Genome assemblies of Stephania.</title>
        <authorList>
            <person name="Yang L."/>
        </authorList>
    </citation>
    <scope>NUCLEOTIDE SEQUENCE [LARGE SCALE GENOMIC DNA]</scope>
    <source>
        <strain evidence="5">JXDWG</strain>
        <tissue evidence="5">Leaf</tissue>
    </source>
</reference>
<comment type="caution">
    <text evidence="5">The sequence shown here is derived from an EMBL/GenBank/DDBJ whole genome shotgun (WGS) entry which is preliminary data.</text>
</comment>
<feature type="region of interest" description="Disordered" evidence="3">
    <location>
        <begin position="61"/>
        <end position="82"/>
    </location>
</feature>
<evidence type="ECO:0000256" key="1">
    <source>
        <dbReference type="PROSITE-ProRule" id="PRU00047"/>
    </source>
</evidence>
<evidence type="ECO:0000313" key="5">
    <source>
        <dbReference type="EMBL" id="KAK9112258.1"/>
    </source>
</evidence>
<dbReference type="AlphaFoldDB" id="A0AAP0IBI7"/>
<proteinExistence type="predicted"/>
<accession>A0AAP0IBI7</accession>
<keyword evidence="1" id="KW-0479">Metal-binding</keyword>
<dbReference type="GO" id="GO:0008270">
    <property type="term" value="F:zinc ion binding"/>
    <property type="evidence" value="ECO:0007669"/>
    <property type="project" value="UniProtKB-KW"/>
</dbReference>
<dbReference type="GO" id="GO:0003676">
    <property type="term" value="F:nucleic acid binding"/>
    <property type="evidence" value="ECO:0007669"/>
    <property type="project" value="InterPro"/>
</dbReference>
<organism evidence="5 6">
    <name type="scientific">Stephania cephalantha</name>
    <dbReference type="NCBI Taxonomy" id="152367"/>
    <lineage>
        <taxon>Eukaryota</taxon>
        <taxon>Viridiplantae</taxon>
        <taxon>Streptophyta</taxon>
        <taxon>Embryophyta</taxon>
        <taxon>Tracheophyta</taxon>
        <taxon>Spermatophyta</taxon>
        <taxon>Magnoliopsida</taxon>
        <taxon>Ranunculales</taxon>
        <taxon>Menispermaceae</taxon>
        <taxon>Menispermoideae</taxon>
        <taxon>Cissampelideae</taxon>
        <taxon>Stephania</taxon>
    </lineage>
</organism>
<keyword evidence="1" id="KW-0862">Zinc</keyword>
<keyword evidence="2" id="KW-0175">Coiled coil</keyword>
<gene>
    <name evidence="5" type="ORF">Scep_019777</name>
</gene>
<sequence length="171" mass="19370">MLSRKLNGAMYKRDKYKKKFRSGSKGGKSNETICFGCMQTGHIKADCKSKKVFDKKKGKKSFKATWDDSSSSSSESESESEKPILCLMAQGEVNFNTFNFDNVDDLDDVPNLDELRKELEKEVKKTKQLKKSLTIAISEIESQNETINDLQSDLNEVIEERCFSQGSRGLD</sequence>
<dbReference type="EMBL" id="JBBNAG010000008">
    <property type="protein sequence ID" value="KAK9112258.1"/>
    <property type="molecule type" value="Genomic_DNA"/>
</dbReference>
<feature type="coiled-coil region" evidence="2">
    <location>
        <begin position="109"/>
        <end position="160"/>
    </location>
</feature>
<dbReference type="InterPro" id="IPR001878">
    <property type="entry name" value="Znf_CCHC"/>
</dbReference>
<keyword evidence="6" id="KW-1185">Reference proteome</keyword>
<feature type="domain" description="CCHC-type" evidence="4">
    <location>
        <begin position="34"/>
        <end position="49"/>
    </location>
</feature>
<dbReference type="InterPro" id="IPR036875">
    <property type="entry name" value="Znf_CCHC_sf"/>
</dbReference>
<dbReference type="SUPFAM" id="SSF57756">
    <property type="entry name" value="Retrovirus zinc finger-like domains"/>
    <property type="match status" value="1"/>
</dbReference>
<dbReference type="Proteomes" id="UP001419268">
    <property type="component" value="Unassembled WGS sequence"/>
</dbReference>
<keyword evidence="1" id="KW-0863">Zinc-finger</keyword>
<evidence type="ECO:0000259" key="4">
    <source>
        <dbReference type="PROSITE" id="PS50158"/>
    </source>
</evidence>